<geneLocation type="plasmid" evidence="2"/>
<dbReference type="HOGENOM" id="CLU_1150647_0_0_9"/>
<keyword evidence="2" id="KW-1185">Reference proteome</keyword>
<evidence type="ECO:0000313" key="1">
    <source>
        <dbReference type="EMBL" id="AJD93649.1"/>
    </source>
</evidence>
<protein>
    <submittedName>
        <fullName evidence="1">Uncharacterized protein</fullName>
    </submittedName>
</protein>
<sequence>MKLYHLSTDIHHDGVFEPRIPSKDVRMKGEESETPRICVGLTLEGCFSAIPSGGSRLDSLNESQKGYYKVFEIDTEKLGISDSDILNSDFLYESGKVEDAYITDEHWITTGFVVPAEDSYVILLQDWEEEVHDLIPYHVMKAGDDEYDGDYCEAYCDIMESDHVPCVNAISSLDFKTGAFENNQKVELPHLDEFDLDFMNERFAHSDIELEMVDDLFGECVVKGNGLTVENLAITHLACAW</sequence>
<keyword evidence="1" id="KW-0614">Plasmid</keyword>
<organism evidence="1 2">
    <name type="scientific">Jeotgalibacillus malaysiensis</name>
    <dbReference type="NCBI Taxonomy" id="1508404"/>
    <lineage>
        <taxon>Bacteria</taxon>
        <taxon>Bacillati</taxon>
        <taxon>Bacillota</taxon>
        <taxon>Bacilli</taxon>
        <taxon>Bacillales</taxon>
        <taxon>Caryophanaceae</taxon>
        <taxon>Jeotgalibacillus</taxon>
    </lineage>
</organism>
<name>A0A0B5B0E7_9BACL</name>
<accession>A0A0B5B0E7</accession>
<dbReference type="KEGG" id="jeo:JMA_43320"/>
<dbReference type="AlphaFoldDB" id="A0A0B5B0E7"/>
<gene>
    <name evidence="1" type="ORF">JMA_43320</name>
</gene>
<proteinExistence type="predicted"/>
<dbReference type="OrthoDB" id="3073730at2"/>
<dbReference type="BioCyc" id="JESP1508404:G14D9-13655-MONOMER"/>
<dbReference type="Proteomes" id="UP000031449">
    <property type="component" value="Plasmid unnamed"/>
</dbReference>
<evidence type="ECO:0000313" key="2">
    <source>
        <dbReference type="Proteomes" id="UP000031449"/>
    </source>
</evidence>
<reference evidence="1 2" key="1">
    <citation type="submission" date="2014-08" db="EMBL/GenBank/DDBJ databases">
        <title>Complete genome of a marine bacteria Jeotgalibacillus malaysiensis.</title>
        <authorList>
            <person name="Yaakop A.S."/>
            <person name="Chan K.-G."/>
            <person name="Goh K.M."/>
        </authorList>
    </citation>
    <scope>NUCLEOTIDE SEQUENCE [LARGE SCALE GENOMIC DNA]</scope>
    <source>
        <strain evidence="1 2">D5</strain>
        <plasmid evidence="2">Plasmid</plasmid>
    </source>
</reference>
<dbReference type="EMBL" id="CP009417">
    <property type="protein sequence ID" value="AJD93649.1"/>
    <property type="molecule type" value="Genomic_DNA"/>
</dbReference>